<comment type="caution">
    <text evidence="1">The sequence shown here is derived from an EMBL/GenBank/DDBJ whole genome shotgun (WGS) entry which is preliminary data.</text>
</comment>
<proteinExistence type="predicted"/>
<accession>A0ABQ3V3Z2</accession>
<evidence type="ECO:0000313" key="1">
    <source>
        <dbReference type="EMBL" id="GHO59360.1"/>
    </source>
</evidence>
<protein>
    <recommendedName>
        <fullName evidence="3">STAS domain-containing protein</fullName>
    </recommendedName>
</protein>
<evidence type="ECO:0008006" key="3">
    <source>
        <dbReference type="Google" id="ProtNLM"/>
    </source>
</evidence>
<name>A0ABQ3V3Z2_9CHLR</name>
<keyword evidence="2" id="KW-1185">Reference proteome</keyword>
<gene>
    <name evidence="1" type="ORF">KSB_78350</name>
</gene>
<organism evidence="1 2">
    <name type="scientific">Ktedonobacter robiniae</name>
    <dbReference type="NCBI Taxonomy" id="2778365"/>
    <lineage>
        <taxon>Bacteria</taxon>
        <taxon>Bacillati</taxon>
        <taxon>Chloroflexota</taxon>
        <taxon>Ktedonobacteria</taxon>
        <taxon>Ktedonobacterales</taxon>
        <taxon>Ktedonobacteraceae</taxon>
        <taxon>Ktedonobacter</taxon>
    </lineage>
</organism>
<dbReference type="EMBL" id="BNJG01000003">
    <property type="protein sequence ID" value="GHO59360.1"/>
    <property type="molecule type" value="Genomic_DNA"/>
</dbReference>
<reference evidence="1 2" key="1">
    <citation type="journal article" date="2021" name="Int. J. Syst. Evol. Microbiol.">
        <title>Reticulibacter mediterranei gen. nov., sp. nov., within the new family Reticulibacteraceae fam. nov., and Ktedonospora formicarum gen. nov., sp. nov., Ktedonobacter robiniae sp. nov., Dictyobacter formicarum sp. nov. and Dictyobacter arantiisoli sp. nov., belonging to the class Ktedonobacteria.</title>
        <authorList>
            <person name="Yabe S."/>
            <person name="Zheng Y."/>
            <person name="Wang C.M."/>
            <person name="Sakai Y."/>
            <person name="Abe K."/>
            <person name="Yokota A."/>
            <person name="Donadio S."/>
            <person name="Cavaletti L."/>
            <person name="Monciardini P."/>
        </authorList>
    </citation>
    <scope>NUCLEOTIDE SEQUENCE [LARGE SCALE GENOMIC DNA]</scope>
    <source>
        <strain evidence="1 2">SOSP1-30</strain>
    </source>
</reference>
<evidence type="ECO:0000313" key="2">
    <source>
        <dbReference type="Proteomes" id="UP000654345"/>
    </source>
</evidence>
<dbReference type="Proteomes" id="UP000654345">
    <property type="component" value="Unassembled WGS sequence"/>
</dbReference>
<sequence>MITTTIMITLTGNGLHIEQMSLRACWYVNYYLSLLPLERKRAVLGNLRIDLYMDSGPVPIERVREMRGWLHGQRDLSAPGKWNILVNCDRLARLDLSDKHWVDAGNL</sequence>